<dbReference type="EMBL" id="FOUF01000007">
    <property type="protein sequence ID" value="SFM12533.1"/>
    <property type="molecule type" value="Genomic_DNA"/>
</dbReference>
<proteinExistence type="predicted"/>
<dbReference type="InterPro" id="IPR013655">
    <property type="entry name" value="PAS_fold_3"/>
</dbReference>
<dbReference type="SMART" id="SM00448">
    <property type="entry name" value="REC"/>
    <property type="match status" value="1"/>
</dbReference>
<keyword evidence="4" id="KW-0808">Transferase</keyword>
<name>A0A1I4NBD0_9PROT</name>
<dbReference type="Pfam" id="PF08447">
    <property type="entry name" value="PAS_3"/>
    <property type="match status" value="2"/>
</dbReference>
<dbReference type="Proteomes" id="UP000199561">
    <property type="component" value="Unassembled WGS sequence"/>
</dbReference>
<feature type="modified residue" description="4-aspartylphosphate" evidence="6">
    <location>
        <position position="757"/>
    </location>
</feature>
<dbReference type="InterPro" id="IPR000700">
    <property type="entry name" value="PAS-assoc_C"/>
</dbReference>
<dbReference type="Pfam" id="PF02518">
    <property type="entry name" value="HATPase_c"/>
    <property type="match status" value="1"/>
</dbReference>
<evidence type="ECO:0000259" key="10">
    <source>
        <dbReference type="PROSITE" id="PS50113"/>
    </source>
</evidence>
<dbReference type="PRINTS" id="PR00344">
    <property type="entry name" value="BCTRLSENSOR"/>
</dbReference>
<dbReference type="Gene3D" id="3.30.450.20">
    <property type="entry name" value="PAS domain"/>
    <property type="match status" value="2"/>
</dbReference>
<evidence type="ECO:0000256" key="3">
    <source>
        <dbReference type="ARBA" id="ARBA00022553"/>
    </source>
</evidence>
<dbReference type="InterPro" id="IPR003661">
    <property type="entry name" value="HisK_dim/P_dom"/>
</dbReference>
<protein>
    <recommendedName>
        <fullName evidence="2">histidine kinase</fullName>
        <ecNumber evidence="2">2.7.13.3</ecNumber>
    </recommendedName>
</protein>
<feature type="domain" description="Response regulatory" evidence="8">
    <location>
        <begin position="707"/>
        <end position="823"/>
    </location>
</feature>
<dbReference type="SMART" id="SM00086">
    <property type="entry name" value="PAC"/>
    <property type="match status" value="2"/>
</dbReference>
<dbReference type="Gene3D" id="3.40.50.2300">
    <property type="match status" value="1"/>
</dbReference>
<evidence type="ECO:0000256" key="2">
    <source>
        <dbReference type="ARBA" id="ARBA00012438"/>
    </source>
</evidence>
<organism evidence="11 12">
    <name type="scientific">Nitrosomonas nitrosa</name>
    <dbReference type="NCBI Taxonomy" id="52442"/>
    <lineage>
        <taxon>Bacteria</taxon>
        <taxon>Pseudomonadati</taxon>
        <taxon>Pseudomonadota</taxon>
        <taxon>Betaproteobacteria</taxon>
        <taxon>Nitrosomonadales</taxon>
        <taxon>Nitrosomonadaceae</taxon>
        <taxon>Nitrosomonas</taxon>
    </lineage>
</organism>
<feature type="domain" description="PAC" evidence="10">
    <location>
        <begin position="398"/>
        <end position="450"/>
    </location>
</feature>
<dbReference type="InterPro" id="IPR001789">
    <property type="entry name" value="Sig_transdc_resp-reg_receiver"/>
</dbReference>
<evidence type="ECO:0000256" key="4">
    <source>
        <dbReference type="ARBA" id="ARBA00022679"/>
    </source>
</evidence>
<dbReference type="InterPro" id="IPR000014">
    <property type="entry name" value="PAS"/>
</dbReference>
<evidence type="ECO:0000259" key="7">
    <source>
        <dbReference type="PROSITE" id="PS50109"/>
    </source>
</evidence>
<dbReference type="RefSeq" id="WP_090667065.1">
    <property type="nucleotide sequence ID" value="NZ_FOUF01000007.1"/>
</dbReference>
<dbReference type="InterPro" id="IPR001610">
    <property type="entry name" value="PAC"/>
</dbReference>
<dbReference type="InterPro" id="IPR011006">
    <property type="entry name" value="CheY-like_superfamily"/>
</dbReference>
<comment type="catalytic activity">
    <reaction evidence="1">
        <text>ATP + protein L-histidine = ADP + protein N-phospho-L-histidine.</text>
        <dbReference type="EC" id="2.7.13.3"/>
    </reaction>
</comment>
<keyword evidence="5" id="KW-0418">Kinase</keyword>
<feature type="domain" description="PAS" evidence="9">
    <location>
        <begin position="322"/>
        <end position="394"/>
    </location>
</feature>
<dbReference type="SUPFAM" id="SSF47384">
    <property type="entry name" value="Homodimeric domain of signal transducing histidine kinase"/>
    <property type="match status" value="1"/>
</dbReference>
<dbReference type="SUPFAM" id="SSF55874">
    <property type="entry name" value="ATPase domain of HSP90 chaperone/DNA topoisomerase II/histidine kinase"/>
    <property type="match status" value="1"/>
</dbReference>
<dbReference type="Gene3D" id="3.30.565.10">
    <property type="entry name" value="Histidine kinase-like ATPase, C-terminal domain"/>
    <property type="match status" value="1"/>
</dbReference>
<dbReference type="InterPro" id="IPR035965">
    <property type="entry name" value="PAS-like_dom_sf"/>
</dbReference>
<dbReference type="InterPro" id="IPR004358">
    <property type="entry name" value="Sig_transdc_His_kin-like_C"/>
</dbReference>
<dbReference type="SUPFAM" id="SSF55785">
    <property type="entry name" value="PYP-like sensor domain (PAS domain)"/>
    <property type="match status" value="2"/>
</dbReference>
<dbReference type="InterPro" id="IPR036097">
    <property type="entry name" value="HisK_dim/P_sf"/>
</dbReference>
<sequence>MTKASDQIKADAIEALRKGRIDTAQDILSREGITLAELTHELLVYQAELEIQTQELRDVNVRFESSSRRFQQLFKALPQPAMIVEAKTGHIIDFNRQAERSLLPAKRAMTVPPIFRRIGHGSEARDALQIALSIANQQGYTRLNDCQLETNRGAIMQADLFLEYLEDDDYHNPRILVLIVDQTERIADAKKLAESERRFRQIADTINEVFWILDLSDGSIEYVSSAYERIWGRSCAALLQHPQQWYEAIVDADKPAVNLTMAEFQDEGCQFEYRITRPDGAIRWISDTRYPLKDENDSIQRLIGVAKDITEQKAAEHAILESNERFQIVAQATSDVVWDWNLVTDTIWWNDGMGKQFGYAPESLPSDSSSWTAHIHPQHRDRVLTKVQAAIHGNAQNWQDEYLFARADGSYALVIDRGFVIRDKDGKPIRMVGNIIDITQQRELEEQLRQSQRLEALGQLTGGIAHDFNNLLTIILGNAEILTEDLAKGDQHRQLAQMILAAAERGAELTHRLLAFARKQTLAPKAVDVNKLMGGMEGLLRRALGEQVEIEMVQHGGLWHAMVDAPQLENALLNLCINARDAMPDGGRLTLETANVELDDVYASQHVEVQPGQYVMVAVSDTGVGMDAKSLARAFEPFYTTKDGGKGSGLGLSMVYGFIKQSRGHVKIYSELGQGTAVKLYLPSVANVPNNQGITESVAACHTGTEKILLVENDELVRAHVEGLLKQLGYEIVSAANGLEAIEVLKQRDDFDLLFTDVVMPGGMNGPQLADEVHRLYPNLAVLFTSGYAENAVVHHNRLDPSVHLLQKPYSKQRLATKIRTILDLHQDKRQP</sequence>
<dbReference type="CDD" id="cd00130">
    <property type="entry name" value="PAS"/>
    <property type="match status" value="2"/>
</dbReference>
<feature type="domain" description="Histidine kinase" evidence="7">
    <location>
        <begin position="463"/>
        <end position="686"/>
    </location>
</feature>
<dbReference type="SUPFAM" id="SSF52172">
    <property type="entry name" value="CheY-like"/>
    <property type="match status" value="1"/>
</dbReference>
<dbReference type="InterPro" id="IPR005467">
    <property type="entry name" value="His_kinase_dom"/>
</dbReference>
<dbReference type="SMART" id="SM00388">
    <property type="entry name" value="HisKA"/>
    <property type="match status" value="1"/>
</dbReference>
<dbReference type="PROSITE" id="PS50110">
    <property type="entry name" value="RESPONSE_REGULATORY"/>
    <property type="match status" value="1"/>
</dbReference>
<dbReference type="AlphaFoldDB" id="A0A1I4NBD0"/>
<dbReference type="SMART" id="SM00387">
    <property type="entry name" value="HATPase_c"/>
    <property type="match status" value="1"/>
</dbReference>
<dbReference type="InterPro" id="IPR036890">
    <property type="entry name" value="HATPase_C_sf"/>
</dbReference>
<dbReference type="CDD" id="cd18161">
    <property type="entry name" value="REC_hyHK_blue-like"/>
    <property type="match status" value="1"/>
</dbReference>
<dbReference type="PROSITE" id="PS50109">
    <property type="entry name" value="HIS_KIN"/>
    <property type="match status" value="1"/>
</dbReference>
<evidence type="ECO:0000313" key="12">
    <source>
        <dbReference type="Proteomes" id="UP000199561"/>
    </source>
</evidence>
<dbReference type="NCBIfam" id="TIGR00229">
    <property type="entry name" value="sensory_box"/>
    <property type="match status" value="2"/>
</dbReference>
<dbReference type="EC" id="2.7.13.3" evidence="2"/>
<evidence type="ECO:0000256" key="6">
    <source>
        <dbReference type="PROSITE-ProRule" id="PRU00169"/>
    </source>
</evidence>
<dbReference type="STRING" id="52442.SAMN05421880_10729"/>
<dbReference type="InterPro" id="IPR052162">
    <property type="entry name" value="Sensor_kinase/Photoreceptor"/>
</dbReference>
<evidence type="ECO:0000256" key="1">
    <source>
        <dbReference type="ARBA" id="ARBA00000085"/>
    </source>
</evidence>
<keyword evidence="3 6" id="KW-0597">Phosphoprotein</keyword>
<evidence type="ECO:0000313" key="11">
    <source>
        <dbReference type="EMBL" id="SFM12533.1"/>
    </source>
</evidence>
<keyword evidence="12" id="KW-1185">Reference proteome</keyword>
<dbReference type="Pfam" id="PF00072">
    <property type="entry name" value="Response_reg"/>
    <property type="match status" value="1"/>
</dbReference>
<evidence type="ECO:0000259" key="8">
    <source>
        <dbReference type="PROSITE" id="PS50110"/>
    </source>
</evidence>
<dbReference type="InterPro" id="IPR003594">
    <property type="entry name" value="HATPase_dom"/>
</dbReference>
<dbReference type="PROSITE" id="PS50112">
    <property type="entry name" value="PAS"/>
    <property type="match status" value="1"/>
</dbReference>
<dbReference type="Pfam" id="PF00512">
    <property type="entry name" value="HisKA"/>
    <property type="match status" value="1"/>
</dbReference>
<dbReference type="PROSITE" id="PS50113">
    <property type="entry name" value="PAC"/>
    <property type="match status" value="2"/>
</dbReference>
<dbReference type="PANTHER" id="PTHR43304">
    <property type="entry name" value="PHYTOCHROME-LIKE PROTEIN CPH1"/>
    <property type="match status" value="1"/>
</dbReference>
<feature type="domain" description="PAC" evidence="10">
    <location>
        <begin position="269"/>
        <end position="321"/>
    </location>
</feature>
<reference evidence="11 12" key="1">
    <citation type="submission" date="2016-10" db="EMBL/GenBank/DDBJ databases">
        <authorList>
            <person name="de Groot N.N."/>
        </authorList>
    </citation>
    <scope>NUCLEOTIDE SEQUENCE [LARGE SCALE GENOMIC DNA]</scope>
    <source>
        <strain evidence="11 12">Nm146</strain>
    </source>
</reference>
<dbReference type="PANTHER" id="PTHR43304:SF1">
    <property type="entry name" value="PAC DOMAIN-CONTAINING PROTEIN"/>
    <property type="match status" value="1"/>
</dbReference>
<dbReference type="GO" id="GO:0000155">
    <property type="term" value="F:phosphorelay sensor kinase activity"/>
    <property type="evidence" value="ECO:0007669"/>
    <property type="project" value="InterPro"/>
</dbReference>
<evidence type="ECO:0000259" key="9">
    <source>
        <dbReference type="PROSITE" id="PS50112"/>
    </source>
</evidence>
<dbReference type="Gene3D" id="1.10.287.130">
    <property type="match status" value="1"/>
</dbReference>
<dbReference type="SMART" id="SM00091">
    <property type="entry name" value="PAS"/>
    <property type="match status" value="3"/>
</dbReference>
<evidence type="ECO:0000256" key="5">
    <source>
        <dbReference type="ARBA" id="ARBA00022777"/>
    </source>
</evidence>
<accession>A0A1I4NBD0</accession>
<gene>
    <name evidence="11" type="ORF">SAMN05421880_10729</name>
</gene>
<dbReference type="CDD" id="cd00082">
    <property type="entry name" value="HisKA"/>
    <property type="match status" value="1"/>
</dbReference>